<dbReference type="PROSITE" id="PS51352">
    <property type="entry name" value="THIOREDOXIN_2"/>
    <property type="match status" value="1"/>
</dbReference>
<evidence type="ECO:0000313" key="9">
    <source>
        <dbReference type="Ensembl" id="ENSCINP00000013356.3"/>
    </source>
</evidence>
<dbReference type="FunCoup" id="A0A1W2WEL3">
    <property type="interactions" value="176"/>
</dbReference>
<evidence type="ECO:0000256" key="4">
    <source>
        <dbReference type="ARBA" id="ARBA00023157"/>
    </source>
</evidence>
<reference evidence="9" key="4">
    <citation type="submission" date="2025-09" db="UniProtKB">
        <authorList>
            <consortium name="Ensembl"/>
        </authorList>
    </citation>
    <scope>IDENTIFICATION</scope>
</reference>
<dbReference type="eggNOG" id="KOG0910">
    <property type="taxonomic scope" value="Eukaryota"/>
</dbReference>
<reference evidence="9" key="2">
    <citation type="journal article" date="2008" name="Genome Biol.">
        <title>Improved genome assembly and evidence-based global gene model set for the chordate Ciona intestinalis: new insight into intron and operon populations.</title>
        <authorList>
            <person name="Satou Y."/>
            <person name="Mineta K."/>
            <person name="Ogasawara M."/>
            <person name="Sasakura Y."/>
            <person name="Shoguchi E."/>
            <person name="Ueno K."/>
            <person name="Yamada L."/>
            <person name="Matsumoto J."/>
            <person name="Wasserscheid J."/>
            <person name="Dewar K."/>
            <person name="Wiley G.B."/>
            <person name="Macmil S.L."/>
            <person name="Roe B.A."/>
            <person name="Zeller R.W."/>
            <person name="Hastings K.E."/>
            <person name="Lemaire P."/>
            <person name="Lindquist E."/>
            <person name="Endo T."/>
            <person name="Hotta K."/>
            <person name="Inaba K."/>
        </authorList>
    </citation>
    <scope>NUCLEOTIDE SEQUENCE [LARGE SCALE GENOMIC DNA]</scope>
    <source>
        <strain evidence="9">wild type</strain>
    </source>
</reference>
<feature type="domain" description="Thioredoxin" evidence="8">
    <location>
        <begin position="56"/>
        <end position="173"/>
    </location>
</feature>
<dbReference type="CDD" id="cd02947">
    <property type="entry name" value="TRX_family"/>
    <property type="match status" value="1"/>
</dbReference>
<dbReference type="NCBIfam" id="TIGR01068">
    <property type="entry name" value="thioredoxin"/>
    <property type="match status" value="1"/>
</dbReference>
<dbReference type="EMBL" id="EAAA01001812">
    <property type="status" value="NOT_ANNOTATED_CDS"/>
    <property type="molecule type" value="Genomic_DNA"/>
</dbReference>
<protein>
    <recommendedName>
        <fullName evidence="6">Thioredoxin, mitochondrial</fullName>
    </recommendedName>
    <alternativeName>
        <fullName evidence="7">Thioredoxin-2</fullName>
    </alternativeName>
</protein>
<gene>
    <name evidence="9" type="primary">LOC100180659</name>
</gene>
<evidence type="ECO:0000256" key="2">
    <source>
        <dbReference type="ARBA" id="ARBA00022448"/>
    </source>
</evidence>
<dbReference type="Gene3D" id="3.40.30.10">
    <property type="entry name" value="Glutaredoxin"/>
    <property type="match status" value="1"/>
</dbReference>
<proteinExistence type="inferred from homology"/>
<dbReference type="Ensembl" id="ENSCINT00000013356.3">
    <property type="protein sequence ID" value="ENSCINP00000013356.3"/>
    <property type="gene ID" value="ENSCING00000006505.3"/>
</dbReference>
<dbReference type="PRINTS" id="PR00421">
    <property type="entry name" value="THIOREDOXIN"/>
</dbReference>
<dbReference type="RefSeq" id="XP_002127772.1">
    <property type="nucleotide sequence ID" value="XM_002127736.5"/>
</dbReference>
<accession>A0A1W2WEL3</accession>
<evidence type="ECO:0000256" key="1">
    <source>
        <dbReference type="ARBA" id="ARBA00008987"/>
    </source>
</evidence>
<dbReference type="InterPro" id="IPR036249">
    <property type="entry name" value="Thioredoxin-like_sf"/>
</dbReference>
<dbReference type="GO" id="GO:0015035">
    <property type="term" value="F:protein-disulfide reductase activity"/>
    <property type="evidence" value="ECO:0007669"/>
    <property type="project" value="InterPro"/>
</dbReference>
<reference evidence="9" key="3">
    <citation type="submission" date="2025-08" db="UniProtKB">
        <authorList>
            <consortium name="Ensembl"/>
        </authorList>
    </citation>
    <scope>IDENTIFICATION</scope>
</reference>
<dbReference type="Pfam" id="PF00085">
    <property type="entry name" value="Thioredoxin"/>
    <property type="match status" value="1"/>
</dbReference>
<keyword evidence="3" id="KW-0249">Electron transport</keyword>
<dbReference type="SUPFAM" id="SSF52833">
    <property type="entry name" value="Thioredoxin-like"/>
    <property type="match status" value="1"/>
</dbReference>
<name>A0A1W2WEL3_CIOIN</name>
<keyword evidence="10" id="KW-1185">Reference proteome</keyword>
<dbReference type="GeneTree" id="ENSGT00530000064086"/>
<dbReference type="InterPro" id="IPR013766">
    <property type="entry name" value="Thioredoxin_domain"/>
</dbReference>
<evidence type="ECO:0000256" key="3">
    <source>
        <dbReference type="ARBA" id="ARBA00022982"/>
    </source>
</evidence>
<evidence type="ECO:0000256" key="6">
    <source>
        <dbReference type="ARBA" id="ARBA00072145"/>
    </source>
</evidence>
<accession>F6PW43</accession>
<keyword evidence="5" id="KW-0676">Redox-active center</keyword>
<dbReference type="GO" id="GO:0005739">
    <property type="term" value="C:mitochondrion"/>
    <property type="evidence" value="ECO:0000318"/>
    <property type="project" value="GO_Central"/>
</dbReference>
<keyword evidence="4" id="KW-1015">Disulfide bond</keyword>
<dbReference type="KEGG" id="cin:100180659"/>
<dbReference type="PANTHER" id="PTHR43601">
    <property type="entry name" value="THIOREDOXIN, MITOCHONDRIAL"/>
    <property type="match status" value="1"/>
</dbReference>
<dbReference type="PANTHER" id="PTHR43601:SF3">
    <property type="entry name" value="THIOREDOXIN, MITOCHONDRIAL"/>
    <property type="match status" value="1"/>
</dbReference>
<sequence>MLSNSVRLQLGKRLVNFATRQVVCKHAISQRFLFMNVNNTSSLSLQHNFHTSTTRLHPGDQKLETATNFHIQDEDDFKARVLMAKIPIIVDFHAEWCQPCKTLGPNLEKEVDKYGGKVMLAKVDVDDVGEVAMEYEISAIPTVILFKNGKQVSDFKGNVDDATLAAFVKNSIKEP</sequence>
<dbReference type="FunFam" id="3.40.30.10:FF:000001">
    <property type="entry name" value="Thioredoxin"/>
    <property type="match status" value="1"/>
</dbReference>
<dbReference type="GeneID" id="100180659"/>
<evidence type="ECO:0000256" key="5">
    <source>
        <dbReference type="ARBA" id="ARBA00023284"/>
    </source>
</evidence>
<evidence type="ECO:0000256" key="7">
    <source>
        <dbReference type="ARBA" id="ARBA00080538"/>
    </source>
</evidence>
<dbReference type="GO" id="GO:0045454">
    <property type="term" value="P:cell redox homeostasis"/>
    <property type="evidence" value="ECO:0000318"/>
    <property type="project" value="GO_Central"/>
</dbReference>
<reference evidence="10" key="1">
    <citation type="journal article" date="2002" name="Science">
        <title>The draft genome of Ciona intestinalis: insights into chordate and vertebrate origins.</title>
        <authorList>
            <person name="Dehal P."/>
            <person name="Satou Y."/>
            <person name="Campbell R.K."/>
            <person name="Chapman J."/>
            <person name="Degnan B."/>
            <person name="De Tomaso A."/>
            <person name="Davidson B."/>
            <person name="Di Gregorio A."/>
            <person name="Gelpke M."/>
            <person name="Goodstein D.M."/>
            <person name="Harafuji N."/>
            <person name="Hastings K.E."/>
            <person name="Ho I."/>
            <person name="Hotta K."/>
            <person name="Huang W."/>
            <person name="Kawashima T."/>
            <person name="Lemaire P."/>
            <person name="Martinez D."/>
            <person name="Meinertzhagen I.A."/>
            <person name="Necula S."/>
            <person name="Nonaka M."/>
            <person name="Putnam N."/>
            <person name="Rash S."/>
            <person name="Saiga H."/>
            <person name="Satake M."/>
            <person name="Terry A."/>
            <person name="Yamada L."/>
            <person name="Wang H.G."/>
            <person name="Awazu S."/>
            <person name="Azumi K."/>
            <person name="Boore J."/>
            <person name="Branno M."/>
            <person name="Chin-Bow S."/>
            <person name="DeSantis R."/>
            <person name="Doyle S."/>
            <person name="Francino P."/>
            <person name="Keys D.N."/>
            <person name="Haga S."/>
            <person name="Hayashi H."/>
            <person name="Hino K."/>
            <person name="Imai K.S."/>
            <person name="Inaba K."/>
            <person name="Kano S."/>
            <person name="Kobayashi K."/>
            <person name="Kobayashi M."/>
            <person name="Lee B.I."/>
            <person name="Makabe K.W."/>
            <person name="Manohar C."/>
            <person name="Matassi G."/>
            <person name="Medina M."/>
            <person name="Mochizuki Y."/>
            <person name="Mount S."/>
            <person name="Morishita T."/>
            <person name="Miura S."/>
            <person name="Nakayama A."/>
            <person name="Nishizaka S."/>
            <person name="Nomoto H."/>
            <person name="Ohta F."/>
            <person name="Oishi K."/>
            <person name="Rigoutsos I."/>
            <person name="Sano M."/>
            <person name="Sasaki A."/>
            <person name="Sasakura Y."/>
            <person name="Shoguchi E."/>
            <person name="Shin-i T."/>
            <person name="Spagnuolo A."/>
            <person name="Stainier D."/>
            <person name="Suzuki M.M."/>
            <person name="Tassy O."/>
            <person name="Takatori N."/>
            <person name="Tokuoka M."/>
            <person name="Yagi K."/>
            <person name="Yoshizaki F."/>
            <person name="Wada S."/>
            <person name="Zhang C."/>
            <person name="Hyatt P.D."/>
            <person name="Larimer F."/>
            <person name="Detter C."/>
            <person name="Doggett N."/>
            <person name="Glavina T."/>
            <person name="Hawkins T."/>
            <person name="Richardson P."/>
            <person name="Lucas S."/>
            <person name="Kohara Y."/>
            <person name="Levine M."/>
            <person name="Satoh N."/>
            <person name="Rokhsar D.S."/>
        </authorList>
    </citation>
    <scope>NUCLEOTIDE SEQUENCE [LARGE SCALE GENOMIC DNA]</scope>
</reference>
<dbReference type="InParanoid" id="A0A1W2WEL3"/>
<evidence type="ECO:0000259" key="8">
    <source>
        <dbReference type="PROSITE" id="PS51352"/>
    </source>
</evidence>
<dbReference type="InterPro" id="IPR005746">
    <property type="entry name" value="Thioredoxin"/>
</dbReference>
<comment type="similarity">
    <text evidence="1">Belongs to the thioredoxin family.</text>
</comment>
<dbReference type="STRING" id="7719.ENSCINP00000013356"/>
<evidence type="ECO:0000313" key="10">
    <source>
        <dbReference type="Proteomes" id="UP000008144"/>
    </source>
</evidence>
<keyword evidence="2" id="KW-0813">Transport</keyword>
<dbReference type="AlphaFoldDB" id="A0A1W2WEL3"/>
<dbReference type="OrthoDB" id="2121326at2759"/>
<organism evidence="9 10">
    <name type="scientific">Ciona intestinalis</name>
    <name type="common">Transparent sea squirt</name>
    <name type="synonym">Ascidia intestinalis</name>
    <dbReference type="NCBI Taxonomy" id="7719"/>
    <lineage>
        <taxon>Eukaryota</taxon>
        <taxon>Metazoa</taxon>
        <taxon>Chordata</taxon>
        <taxon>Tunicata</taxon>
        <taxon>Ascidiacea</taxon>
        <taxon>Phlebobranchia</taxon>
        <taxon>Cionidae</taxon>
        <taxon>Ciona</taxon>
    </lineage>
</organism>
<dbReference type="Proteomes" id="UP000008144">
    <property type="component" value="Chromosome 3"/>
</dbReference>